<dbReference type="AlphaFoldDB" id="A0A3Q2P2S4"/>
<name>A0A3Q2P2S4_FUNHE</name>
<evidence type="ECO:0000313" key="1">
    <source>
        <dbReference type="Ensembl" id="ENSFHEP00000006287.1"/>
    </source>
</evidence>
<proteinExistence type="predicted"/>
<reference evidence="1" key="1">
    <citation type="submission" date="2025-08" db="UniProtKB">
        <authorList>
            <consortium name="Ensembl"/>
        </authorList>
    </citation>
    <scope>IDENTIFICATION</scope>
</reference>
<organism evidence="1 2">
    <name type="scientific">Fundulus heteroclitus</name>
    <name type="common">Killifish</name>
    <name type="synonym">Mummichog</name>
    <dbReference type="NCBI Taxonomy" id="8078"/>
    <lineage>
        <taxon>Eukaryota</taxon>
        <taxon>Metazoa</taxon>
        <taxon>Chordata</taxon>
        <taxon>Craniata</taxon>
        <taxon>Vertebrata</taxon>
        <taxon>Euteleostomi</taxon>
        <taxon>Actinopterygii</taxon>
        <taxon>Neopterygii</taxon>
        <taxon>Teleostei</taxon>
        <taxon>Neoteleostei</taxon>
        <taxon>Acanthomorphata</taxon>
        <taxon>Ovalentaria</taxon>
        <taxon>Atherinomorphae</taxon>
        <taxon>Cyprinodontiformes</taxon>
        <taxon>Fundulidae</taxon>
        <taxon>Fundulus</taxon>
    </lineage>
</organism>
<evidence type="ECO:0000313" key="2">
    <source>
        <dbReference type="Proteomes" id="UP000265000"/>
    </source>
</evidence>
<sequence>MHARDEGLWQTTVHCCYILLQEERMLQLPPLPLGTPISPQNWASDAVLKPRPHSWATHLKGLCPVCITLCLARVDEATIFPQKGHCRRLWWRYRLDLWAKVLPHSEHRQGLSPLWTFSCDMRYEKDLNLKLHCAHWKGRRPVCCHSWLIRALSFGDTFGQWLHLKGLPTRCAFS</sequence>
<dbReference type="Proteomes" id="UP000265000">
    <property type="component" value="Unplaced"/>
</dbReference>
<accession>A0A3Q2P2S4</accession>
<dbReference type="Ensembl" id="ENSFHET00000005753.1">
    <property type="protein sequence ID" value="ENSFHEP00000006287.1"/>
    <property type="gene ID" value="ENSFHEG00000007334.1"/>
</dbReference>
<protein>
    <submittedName>
        <fullName evidence="1">Uncharacterized protein</fullName>
    </submittedName>
</protein>
<reference evidence="1" key="2">
    <citation type="submission" date="2025-09" db="UniProtKB">
        <authorList>
            <consortium name="Ensembl"/>
        </authorList>
    </citation>
    <scope>IDENTIFICATION</scope>
</reference>
<keyword evidence="2" id="KW-1185">Reference proteome</keyword>